<feature type="transmembrane region" description="Helical" evidence="1">
    <location>
        <begin position="49"/>
        <end position="67"/>
    </location>
</feature>
<keyword evidence="1" id="KW-1133">Transmembrane helix</keyword>
<name>A0A5C7B6G4_9FLAO</name>
<sequence>MKQKLTKYLTDFSNFNLTRPSSDKVRLLEILAVVLTGVGKFVFMDYLNWRLAFVIFAILFWSLYARYRYKKGNQVLKDWGFRRDNFKSVLKLVMPFAAVSIVVFIGIGYIQGTLNLTWHIIPLLITYPIWGTVQQFITIGLVAGNLGTLKSIQLKKVSVILITSTLFSLVHYPTVWLLIVTFILAVFYGCIYLKAKNLYVLGVFHGWLGALFYYTVVNQDPFADVFLKYLN</sequence>
<dbReference type="GO" id="GO:0080120">
    <property type="term" value="P:CAAX-box protein maturation"/>
    <property type="evidence" value="ECO:0007669"/>
    <property type="project" value="UniProtKB-ARBA"/>
</dbReference>
<keyword evidence="3" id="KW-0645">Protease</keyword>
<dbReference type="InterPro" id="IPR003675">
    <property type="entry name" value="Rce1/LyrA-like_dom"/>
</dbReference>
<dbReference type="Pfam" id="PF02517">
    <property type="entry name" value="Rce1-like"/>
    <property type="match status" value="1"/>
</dbReference>
<evidence type="ECO:0000259" key="2">
    <source>
        <dbReference type="Pfam" id="PF02517"/>
    </source>
</evidence>
<feature type="transmembrane region" description="Helical" evidence="1">
    <location>
        <begin position="25"/>
        <end position="43"/>
    </location>
</feature>
<dbReference type="STRING" id="1123037.GCA_000425305_01536"/>
<evidence type="ECO:0000313" key="4">
    <source>
        <dbReference type="Proteomes" id="UP000321938"/>
    </source>
</evidence>
<feature type="domain" description="CAAX prenyl protease 2/Lysostaphin resistance protein A-like" evidence="2">
    <location>
        <begin position="120"/>
        <end position="207"/>
    </location>
</feature>
<protein>
    <submittedName>
        <fullName evidence="3">CAAX protease family protein</fullName>
    </submittedName>
</protein>
<reference evidence="3 4" key="1">
    <citation type="submission" date="2019-08" db="EMBL/GenBank/DDBJ databases">
        <title>Genome of Psychroserpens burtonensis ACAM 167.</title>
        <authorList>
            <person name="Bowman J.P."/>
        </authorList>
    </citation>
    <scope>NUCLEOTIDE SEQUENCE [LARGE SCALE GENOMIC DNA]</scope>
    <source>
        <strain evidence="3 4">ACAM 167</strain>
    </source>
</reference>
<dbReference type="EMBL" id="VOSB01000029">
    <property type="protein sequence ID" value="TXE15572.1"/>
    <property type="molecule type" value="Genomic_DNA"/>
</dbReference>
<gene>
    <name evidence="3" type="ORF">ES692_16170</name>
</gene>
<dbReference type="Proteomes" id="UP000321938">
    <property type="component" value="Unassembled WGS sequence"/>
</dbReference>
<comment type="caution">
    <text evidence="3">The sequence shown here is derived from an EMBL/GenBank/DDBJ whole genome shotgun (WGS) entry which is preliminary data.</text>
</comment>
<accession>A0A5C7B6G4</accession>
<dbReference type="RefSeq" id="WP_051229629.1">
    <property type="nucleotide sequence ID" value="NZ_VOSB01000029.1"/>
</dbReference>
<keyword evidence="1" id="KW-0812">Transmembrane</keyword>
<feature type="transmembrane region" description="Helical" evidence="1">
    <location>
        <begin position="88"/>
        <end position="110"/>
    </location>
</feature>
<proteinExistence type="predicted"/>
<evidence type="ECO:0000256" key="1">
    <source>
        <dbReference type="SAM" id="Phobius"/>
    </source>
</evidence>
<keyword evidence="1" id="KW-0472">Membrane</keyword>
<feature type="transmembrane region" description="Helical" evidence="1">
    <location>
        <begin position="198"/>
        <end position="216"/>
    </location>
</feature>
<dbReference type="OrthoDB" id="1115671at2"/>
<dbReference type="GO" id="GO:0006508">
    <property type="term" value="P:proteolysis"/>
    <property type="evidence" value="ECO:0007669"/>
    <property type="project" value="UniProtKB-KW"/>
</dbReference>
<organism evidence="3 4">
    <name type="scientific">Psychroserpens burtonensis</name>
    <dbReference type="NCBI Taxonomy" id="49278"/>
    <lineage>
        <taxon>Bacteria</taxon>
        <taxon>Pseudomonadati</taxon>
        <taxon>Bacteroidota</taxon>
        <taxon>Flavobacteriia</taxon>
        <taxon>Flavobacteriales</taxon>
        <taxon>Flavobacteriaceae</taxon>
        <taxon>Psychroserpens</taxon>
    </lineage>
</organism>
<feature type="transmembrane region" description="Helical" evidence="1">
    <location>
        <begin position="176"/>
        <end position="193"/>
    </location>
</feature>
<keyword evidence="4" id="KW-1185">Reference proteome</keyword>
<dbReference type="GO" id="GO:0004175">
    <property type="term" value="F:endopeptidase activity"/>
    <property type="evidence" value="ECO:0007669"/>
    <property type="project" value="UniProtKB-ARBA"/>
</dbReference>
<keyword evidence="3" id="KW-0378">Hydrolase</keyword>
<dbReference type="AlphaFoldDB" id="A0A5C7B6G4"/>
<evidence type="ECO:0000313" key="3">
    <source>
        <dbReference type="EMBL" id="TXE15572.1"/>
    </source>
</evidence>